<dbReference type="RefSeq" id="WP_012942321.1">
    <property type="nucleotide sequence ID" value="NC_013743.1"/>
</dbReference>
<accession>D2RZ91</accession>
<feature type="compositionally biased region" description="Basic and acidic residues" evidence="1">
    <location>
        <begin position="64"/>
        <end position="73"/>
    </location>
</feature>
<keyword evidence="3" id="KW-1185">Reference proteome</keyword>
<dbReference type="STRING" id="543526.Htur_1123"/>
<gene>
    <name evidence="2" type="ordered locus">Htur_1123</name>
</gene>
<dbReference type="GeneID" id="68053848"/>
<sequence>MFRDGWEATKHGPTIISLAICCFALLGPSALDLVRALRDTVVDGRIQRPVTVDRRESAPPNPTTEEREPVPRP</sequence>
<reference evidence="2 3" key="1">
    <citation type="journal article" date="2010" name="Stand. Genomic Sci.">
        <title>Complete genome sequence of Haloterrigena turkmenica type strain (4k).</title>
        <authorList>
            <person name="Saunders E."/>
            <person name="Tindall B.J."/>
            <person name="Fahnrich R."/>
            <person name="Lapidus A."/>
            <person name="Copeland A."/>
            <person name="Del Rio T.G."/>
            <person name="Lucas S."/>
            <person name="Chen F."/>
            <person name="Tice H."/>
            <person name="Cheng J.F."/>
            <person name="Han C."/>
            <person name="Detter J.C."/>
            <person name="Bruce D."/>
            <person name="Goodwin L."/>
            <person name="Chain P."/>
            <person name="Pitluck S."/>
            <person name="Pati A."/>
            <person name="Ivanova N."/>
            <person name="Mavromatis K."/>
            <person name="Chen A."/>
            <person name="Palaniappan K."/>
            <person name="Land M."/>
            <person name="Hauser L."/>
            <person name="Chang Y.J."/>
            <person name="Jeffries C.D."/>
            <person name="Brettin T."/>
            <person name="Rohde M."/>
            <person name="Goker M."/>
            <person name="Bristow J."/>
            <person name="Eisen J.A."/>
            <person name="Markowitz V."/>
            <person name="Hugenholtz P."/>
            <person name="Klenk H.P."/>
            <person name="Kyrpides N.C."/>
        </authorList>
    </citation>
    <scope>NUCLEOTIDE SEQUENCE [LARGE SCALE GENOMIC DNA]</scope>
    <source>
        <strain evidence="3">ATCC 51198 / DSM 5511 / JCM 9101 / NCIMB 13204 / VKM B-1734 / 4k</strain>
    </source>
</reference>
<feature type="compositionally biased region" description="Basic and acidic residues" evidence="1">
    <location>
        <begin position="46"/>
        <end position="57"/>
    </location>
</feature>
<organism evidence="2 3">
    <name type="scientific">Haloterrigena turkmenica (strain ATCC 51198 / DSM 5511 / JCM 9101 / NCIMB 13204 / VKM B-1734 / 4k)</name>
    <name type="common">Halococcus turkmenicus</name>
    <dbReference type="NCBI Taxonomy" id="543526"/>
    <lineage>
        <taxon>Archaea</taxon>
        <taxon>Methanobacteriati</taxon>
        <taxon>Methanobacteriota</taxon>
        <taxon>Stenosarchaea group</taxon>
        <taxon>Halobacteria</taxon>
        <taxon>Halobacteriales</taxon>
        <taxon>Natrialbaceae</taxon>
        <taxon>Haloterrigena</taxon>
    </lineage>
</organism>
<evidence type="ECO:0000313" key="3">
    <source>
        <dbReference type="Proteomes" id="UP000001903"/>
    </source>
</evidence>
<dbReference type="AlphaFoldDB" id="D2RZ91"/>
<feature type="region of interest" description="Disordered" evidence="1">
    <location>
        <begin position="46"/>
        <end position="73"/>
    </location>
</feature>
<dbReference type="Proteomes" id="UP000001903">
    <property type="component" value="Chromosome"/>
</dbReference>
<proteinExistence type="predicted"/>
<name>D2RZ91_HALTV</name>
<protein>
    <submittedName>
        <fullName evidence="2">Uncharacterized protein</fullName>
    </submittedName>
</protein>
<dbReference type="EMBL" id="CP001860">
    <property type="protein sequence ID" value="ADB60015.1"/>
    <property type="molecule type" value="Genomic_DNA"/>
</dbReference>
<evidence type="ECO:0000313" key="2">
    <source>
        <dbReference type="EMBL" id="ADB60015.1"/>
    </source>
</evidence>
<dbReference type="HOGENOM" id="CLU_2695665_0_0_2"/>
<evidence type="ECO:0000256" key="1">
    <source>
        <dbReference type="SAM" id="MobiDB-lite"/>
    </source>
</evidence>
<dbReference type="KEGG" id="htu:Htur_1123"/>